<keyword evidence="1" id="KW-0472">Membrane</keyword>
<organism evidence="2 3">
    <name type="scientific">Cyclospora cayetanensis</name>
    <dbReference type="NCBI Taxonomy" id="88456"/>
    <lineage>
        <taxon>Eukaryota</taxon>
        <taxon>Sar</taxon>
        <taxon>Alveolata</taxon>
        <taxon>Apicomplexa</taxon>
        <taxon>Conoidasida</taxon>
        <taxon>Coccidia</taxon>
        <taxon>Eucoccidiorida</taxon>
        <taxon>Eimeriorina</taxon>
        <taxon>Eimeriidae</taxon>
        <taxon>Cyclospora</taxon>
    </lineage>
</organism>
<dbReference type="Proteomes" id="UP000095192">
    <property type="component" value="Unassembled WGS sequence"/>
</dbReference>
<dbReference type="VEuPathDB" id="ToxoDB:cyc_07863"/>
<evidence type="ECO:0000313" key="2">
    <source>
        <dbReference type="EMBL" id="OEH75685.1"/>
    </source>
</evidence>
<evidence type="ECO:0000313" key="3">
    <source>
        <dbReference type="Proteomes" id="UP000095192"/>
    </source>
</evidence>
<dbReference type="AlphaFoldDB" id="A0A1D3CWV5"/>
<reference evidence="2 3" key="1">
    <citation type="journal article" date="2016" name="BMC Genomics">
        <title>Comparative genomics reveals Cyclospora cayetanensis possesses coccidia-like metabolism and invasion components but unique surface antigens.</title>
        <authorList>
            <person name="Liu S."/>
            <person name="Wang L."/>
            <person name="Zheng H."/>
            <person name="Xu Z."/>
            <person name="Roellig D.M."/>
            <person name="Li N."/>
            <person name="Frace M.A."/>
            <person name="Tang K."/>
            <person name="Arrowood M.J."/>
            <person name="Moss D.M."/>
            <person name="Zhang L."/>
            <person name="Feng Y."/>
            <person name="Xiao L."/>
        </authorList>
    </citation>
    <scope>NUCLEOTIDE SEQUENCE [LARGE SCALE GENOMIC DNA]</scope>
    <source>
        <strain evidence="2 3">CHN_HEN01</strain>
    </source>
</reference>
<accession>A0A1D3CWV5</accession>
<comment type="caution">
    <text evidence="2">The sequence shown here is derived from an EMBL/GenBank/DDBJ whole genome shotgun (WGS) entry which is preliminary data.</text>
</comment>
<keyword evidence="1" id="KW-0812">Transmembrane</keyword>
<name>A0A1D3CWV5_9EIME</name>
<dbReference type="EMBL" id="JROU02001665">
    <property type="protein sequence ID" value="OEH75685.1"/>
    <property type="molecule type" value="Genomic_DNA"/>
</dbReference>
<gene>
    <name evidence="2" type="ORF">cyc_07863</name>
</gene>
<keyword evidence="3" id="KW-1185">Reference proteome</keyword>
<feature type="transmembrane region" description="Helical" evidence="1">
    <location>
        <begin position="20"/>
        <end position="40"/>
    </location>
</feature>
<dbReference type="InParanoid" id="A0A1D3CWV5"/>
<keyword evidence="1" id="KW-1133">Transmembrane helix</keyword>
<proteinExistence type="predicted"/>
<protein>
    <submittedName>
        <fullName evidence="2">Uncharacterized protein</fullName>
    </submittedName>
</protein>
<sequence>MLSVGNVTEMFLGVLLPLVLRTSPLALLLLLVLEVLLLLAMPSRLLQLADWGEASSRRRCLPLAAAGGPSVVTACSETAVLQEVSCLLLQRDLREKANGGEKSVSMYCGSGKRAAGAAGGGRARGGGSLNDPLALNNTSRGRGFVQRLGGAALVSKL</sequence>
<evidence type="ECO:0000256" key="1">
    <source>
        <dbReference type="SAM" id="Phobius"/>
    </source>
</evidence>